<reference evidence="2" key="1">
    <citation type="journal article" date="2019" name="Int. J. Syst. Evol. Microbiol.">
        <title>The Global Catalogue of Microorganisms (GCM) 10K type strain sequencing project: providing services to taxonomists for standard genome sequencing and annotation.</title>
        <authorList>
            <consortium name="The Broad Institute Genomics Platform"/>
            <consortium name="The Broad Institute Genome Sequencing Center for Infectious Disease"/>
            <person name="Wu L."/>
            <person name="Ma J."/>
        </authorList>
    </citation>
    <scope>NUCLEOTIDE SEQUENCE [LARGE SCALE GENOMIC DNA]</scope>
    <source>
        <strain evidence="2">JCM 19015</strain>
    </source>
</reference>
<keyword evidence="2" id="KW-1185">Reference proteome</keyword>
<sequence>MTFQSTTETVMQPASAALDSWWPAPGEAPWDASRDALVAEQHGISRAIAGTVARMGHELDADLLDDLTDEVAGLLARAEEIRLALALAARVTR</sequence>
<dbReference type="Proteomes" id="UP001500121">
    <property type="component" value="Unassembled WGS sequence"/>
</dbReference>
<name>A0ABP8Z3F7_9MICO</name>
<dbReference type="EMBL" id="BAABLP010000003">
    <property type="protein sequence ID" value="GAA4745352.1"/>
    <property type="molecule type" value="Genomic_DNA"/>
</dbReference>
<evidence type="ECO:0000313" key="1">
    <source>
        <dbReference type="EMBL" id="GAA4745352.1"/>
    </source>
</evidence>
<dbReference type="RefSeq" id="WP_345480614.1">
    <property type="nucleotide sequence ID" value="NZ_BAABLP010000003.1"/>
</dbReference>
<accession>A0ABP8Z3F7</accession>
<organism evidence="1 2">
    <name type="scientific">Amnibacterium soli</name>
    <dbReference type="NCBI Taxonomy" id="1282736"/>
    <lineage>
        <taxon>Bacteria</taxon>
        <taxon>Bacillati</taxon>
        <taxon>Actinomycetota</taxon>
        <taxon>Actinomycetes</taxon>
        <taxon>Micrococcales</taxon>
        <taxon>Microbacteriaceae</taxon>
        <taxon>Amnibacterium</taxon>
    </lineage>
</organism>
<comment type="caution">
    <text evidence="1">The sequence shown here is derived from an EMBL/GenBank/DDBJ whole genome shotgun (WGS) entry which is preliminary data.</text>
</comment>
<evidence type="ECO:0008006" key="3">
    <source>
        <dbReference type="Google" id="ProtNLM"/>
    </source>
</evidence>
<evidence type="ECO:0000313" key="2">
    <source>
        <dbReference type="Proteomes" id="UP001500121"/>
    </source>
</evidence>
<proteinExistence type="predicted"/>
<protein>
    <recommendedName>
        <fullName evidence="3">ANTAR domain-containing protein</fullName>
    </recommendedName>
</protein>
<gene>
    <name evidence="1" type="ORF">GCM10025783_16330</name>
</gene>